<gene>
    <name evidence="2" type="ORF">SAMN04487944_13218</name>
</gene>
<keyword evidence="1" id="KW-0472">Membrane</keyword>
<dbReference type="RefSeq" id="WP_089744368.1">
    <property type="nucleotide sequence ID" value="NZ_FOGL01000032.1"/>
</dbReference>
<protein>
    <submittedName>
        <fullName evidence="2">Uncharacterized protein</fullName>
    </submittedName>
</protein>
<dbReference type="OrthoDB" id="2882298at2"/>
<evidence type="ECO:0000313" key="2">
    <source>
        <dbReference type="EMBL" id="SES27780.1"/>
    </source>
</evidence>
<name>A0A1H9W1E6_9BACI</name>
<dbReference type="STRING" id="531814.SAMN04487944_13218"/>
<feature type="transmembrane region" description="Helical" evidence="1">
    <location>
        <begin position="97"/>
        <end position="116"/>
    </location>
</feature>
<dbReference type="Proteomes" id="UP000199687">
    <property type="component" value="Unassembled WGS sequence"/>
</dbReference>
<evidence type="ECO:0000256" key="1">
    <source>
        <dbReference type="SAM" id="Phobius"/>
    </source>
</evidence>
<feature type="transmembrane region" description="Helical" evidence="1">
    <location>
        <begin position="6"/>
        <end position="26"/>
    </location>
</feature>
<proteinExistence type="predicted"/>
<keyword evidence="1" id="KW-1133">Transmembrane helix</keyword>
<feature type="transmembrane region" description="Helical" evidence="1">
    <location>
        <begin position="38"/>
        <end position="61"/>
    </location>
</feature>
<reference evidence="2 3" key="1">
    <citation type="submission" date="2016-10" db="EMBL/GenBank/DDBJ databases">
        <authorList>
            <person name="de Groot N.N."/>
        </authorList>
    </citation>
    <scope>NUCLEOTIDE SEQUENCE [LARGE SCALE GENOMIC DNA]</scope>
    <source>
        <strain evidence="2 3">CGMCC 1.7727</strain>
    </source>
</reference>
<evidence type="ECO:0000313" key="3">
    <source>
        <dbReference type="Proteomes" id="UP000199687"/>
    </source>
</evidence>
<keyword evidence="3" id="KW-1185">Reference proteome</keyword>
<feature type="transmembrane region" description="Helical" evidence="1">
    <location>
        <begin position="67"/>
        <end position="85"/>
    </location>
</feature>
<accession>A0A1H9W1E6</accession>
<dbReference type="AlphaFoldDB" id="A0A1H9W1E6"/>
<keyword evidence="1" id="KW-0812">Transmembrane</keyword>
<dbReference type="EMBL" id="FOGL01000032">
    <property type="protein sequence ID" value="SES27780.1"/>
    <property type="molecule type" value="Genomic_DNA"/>
</dbReference>
<organism evidence="2 3">
    <name type="scientific">Gracilibacillus ureilyticus</name>
    <dbReference type="NCBI Taxonomy" id="531814"/>
    <lineage>
        <taxon>Bacteria</taxon>
        <taxon>Bacillati</taxon>
        <taxon>Bacillota</taxon>
        <taxon>Bacilli</taxon>
        <taxon>Bacillales</taxon>
        <taxon>Bacillaceae</taxon>
        <taxon>Gracilibacillus</taxon>
    </lineage>
</organism>
<sequence length="119" mass="13155">MGISVVMFGMIAFILLGLIVIPVIIIGTFGNGSPPLKFSYISFVLLTIQWTLYLTGFYVWLPVSVPDVAFTPIWFVICALALISVVREWKNNPAVSFVLLVLTGISFIFAVFIYGLSNM</sequence>